<organism evidence="1 2">
    <name type="scientific">Pannonibacter tanglangensis</name>
    <dbReference type="NCBI Taxonomy" id="2750084"/>
    <lineage>
        <taxon>Bacteria</taxon>
        <taxon>Pseudomonadati</taxon>
        <taxon>Pseudomonadota</taxon>
        <taxon>Alphaproteobacteria</taxon>
        <taxon>Hyphomicrobiales</taxon>
        <taxon>Stappiaceae</taxon>
        <taxon>Pannonibacter</taxon>
    </lineage>
</organism>
<dbReference type="Proteomes" id="UP000586722">
    <property type="component" value="Unassembled WGS sequence"/>
</dbReference>
<proteinExistence type="predicted"/>
<evidence type="ECO:0000313" key="2">
    <source>
        <dbReference type="Proteomes" id="UP000586722"/>
    </source>
</evidence>
<name>A0A7X5F3D4_9HYPH</name>
<keyword evidence="2" id="KW-1185">Reference proteome</keyword>
<comment type="caution">
    <text evidence="1">The sequence shown here is derived from an EMBL/GenBank/DDBJ whole genome shotgun (WGS) entry which is preliminary data.</text>
</comment>
<dbReference type="EMBL" id="JAABLQ010000001">
    <property type="protein sequence ID" value="NBN79042.1"/>
    <property type="molecule type" value="Genomic_DNA"/>
</dbReference>
<evidence type="ECO:0000313" key="1">
    <source>
        <dbReference type="EMBL" id="NBN79042.1"/>
    </source>
</evidence>
<sequence>MGDEVIDKRSFTLRVPEFCFEDLGVWLERADDQTTSDVTNLMREGFDYRSVSALTYVVRGGDKEKIYEFHVLPSGLSLPIVSIELREALSKYILPSEAVFVPVELVNLDHEFKCWALAPTEHRPCIDFANSAVRTWLIPGKVVLKFDKVCFREDARGGKSIVRNSNYPAHIVMSIEVAEVFAKFGRMGCEVVPG</sequence>
<accession>A0A7X5F3D4</accession>
<dbReference type="RefSeq" id="WP_161708789.1">
    <property type="nucleotide sequence ID" value="NZ_JAABLQ010000001.1"/>
</dbReference>
<reference evidence="2" key="1">
    <citation type="submission" date="2020-01" db="EMBL/GenBank/DDBJ databases">
        <authorList>
            <person name="Fang Y."/>
            <person name="Sun R."/>
            <person name="Nie L."/>
            <person name="He J."/>
            <person name="Hao L."/>
            <person name="Wang L."/>
            <person name="Su S."/>
            <person name="Lv E."/>
            <person name="Zhang Z."/>
            <person name="Xie R."/>
            <person name="Liu H."/>
        </authorList>
    </citation>
    <scope>NUCLEOTIDE SEQUENCE [LARGE SCALE GENOMIC DNA]</scope>
    <source>
        <strain evidence="2">XCT-53</strain>
    </source>
</reference>
<gene>
    <name evidence="1" type="ORF">GWI72_12255</name>
</gene>
<protein>
    <submittedName>
        <fullName evidence="1">Uncharacterized protein</fullName>
    </submittedName>
</protein>
<dbReference type="AlphaFoldDB" id="A0A7X5F3D4"/>